<dbReference type="GO" id="GO:0006508">
    <property type="term" value="P:proteolysis"/>
    <property type="evidence" value="ECO:0007669"/>
    <property type="project" value="InterPro"/>
</dbReference>
<dbReference type="SUPFAM" id="SSF63411">
    <property type="entry name" value="LuxS/MPP-like metallohydrolase"/>
    <property type="match status" value="2"/>
</dbReference>
<dbReference type="Pfam" id="PF05193">
    <property type="entry name" value="Peptidase_M16_C"/>
    <property type="match status" value="1"/>
</dbReference>
<feature type="domain" description="Peptidase M16 C-terminal" evidence="4">
    <location>
        <begin position="167"/>
        <end position="340"/>
    </location>
</feature>
<evidence type="ECO:0000259" key="3">
    <source>
        <dbReference type="Pfam" id="PF00675"/>
    </source>
</evidence>
<evidence type="ECO:0000256" key="1">
    <source>
        <dbReference type="ARBA" id="ARBA00007261"/>
    </source>
</evidence>
<reference evidence="5 6" key="1">
    <citation type="journal article" date="2016" name="Nat. Commun.">
        <title>Thousands of microbial genomes shed light on interconnected biogeochemical processes in an aquifer system.</title>
        <authorList>
            <person name="Anantharaman K."/>
            <person name="Brown C.T."/>
            <person name="Hug L.A."/>
            <person name="Sharon I."/>
            <person name="Castelle C.J."/>
            <person name="Probst A.J."/>
            <person name="Thomas B.C."/>
            <person name="Singh A."/>
            <person name="Wilkins M.J."/>
            <person name="Karaoz U."/>
            <person name="Brodie E.L."/>
            <person name="Williams K.H."/>
            <person name="Hubbard S.S."/>
            <person name="Banfield J.F."/>
        </authorList>
    </citation>
    <scope>NUCLEOTIDE SEQUENCE [LARGE SCALE GENOMIC DNA]</scope>
</reference>
<name>A0A1G2LMN8_9BACT</name>
<organism evidence="5 6">
    <name type="scientific">Candidatus Sungbacteria bacterium RIFCSPLOWO2_12_FULL_41_11</name>
    <dbReference type="NCBI Taxonomy" id="1802286"/>
    <lineage>
        <taxon>Bacteria</taxon>
        <taxon>Candidatus Sungiibacteriota</taxon>
    </lineage>
</organism>
<dbReference type="GO" id="GO:0004222">
    <property type="term" value="F:metalloendopeptidase activity"/>
    <property type="evidence" value="ECO:0007669"/>
    <property type="project" value="InterPro"/>
</dbReference>
<gene>
    <name evidence="5" type="ORF">A3G49_04335</name>
</gene>
<dbReference type="GO" id="GO:0046872">
    <property type="term" value="F:metal ion binding"/>
    <property type="evidence" value="ECO:0007669"/>
    <property type="project" value="InterPro"/>
</dbReference>
<evidence type="ECO:0000256" key="2">
    <source>
        <dbReference type="RuleBase" id="RU004447"/>
    </source>
</evidence>
<dbReference type="PROSITE" id="PS00143">
    <property type="entry name" value="INSULINASE"/>
    <property type="match status" value="1"/>
</dbReference>
<dbReference type="InterPro" id="IPR050361">
    <property type="entry name" value="MPP/UQCRC_Complex"/>
</dbReference>
<dbReference type="InterPro" id="IPR007863">
    <property type="entry name" value="Peptidase_M16_C"/>
</dbReference>
<dbReference type="EMBL" id="MHQY01000037">
    <property type="protein sequence ID" value="OHA12907.1"/>
    <property type="molecule type" value="Genomic_DNA"/>
</dbReference>
<dbReference type="Gene3D" id="3.30.830.10">
    <property type="entry name" value="Metalloenzyme, LuxS/M16 peptidase-like"/>
    <property type="match status" value="2"/>
</dbReference>
<dbReference type="PANTHER" id="PTHR11851:SF49">
    <property type="entry name" value="MITOCHONDRIAL-PROCESSING PEPTIDASE SUBUNIT ALPHA"/>
    <property type="match status" value="1"/>
</dbReference>
<protein>
    <recommendedName>
        <fullName evidence="7">Peptidase M16</fullName>
    </recommendedName>
</protein>
<proteinExistence type="inferred from homology"/>
<evidence type="ECO:0000313" key="6">
    <source>
        <dbReference type="Proteomes" id="UP000177171"/>
    </source>
</evidence>
<comment type="similarity">
    <text evidence="1 2">Belongs to the peptidase M16 family.</text>
</comment>
<dbReference type="InterPro" id="IPR001431">
    <property type="entry name" value="Pept_M16_Zn_BS"/>
</dbReference>
<dbReference type="InterPro" id="IPR011249">
    <property type="entry name" value="Metalloenz_LuxS/M16"/>
</dbReference>
<dbReference type="InterPro" id="IPR011765">
    <property type="entry name" value="Pept_M16_N"/>
</dbReference>
<evidence type="ECO:0008006" key="7">
    <source>
        <dbReference type="Google" id="ProtNLM"/>
    </source>
</evidence>
<accession>A0A1G2LMN8</accession>
<feature type="domain" description="Peptidase M16 N-terminal" evidence="3">
    <location>
        <begin position="17"/>
        <end position="159"/>
    </location>
</feature>
<comment type="caution">
    <text evidence="5">The sequence shown here is derived from an EMBL/GenBank/DDBJ whole genome shotgun (WGS) entry which is preliminary data.</text>
</comment>
<evidence type="ECO:0000259" key="4">
    <source>
        <dbReference type="Pfam" id="PF05193"/>
    </source>
</evidence>
<sequence>MFKKIVLPNGLRILTAPMKDTNTVTTLVMVGTGSDYETKNNNGISHFLEHMIFKGTKKRPKPLDIKRELDSIGSISNAFTSHEFTGYFIKAGKIHLDFSLDLLSDIYKNSLLKEEELIKERQVIIEEIHKYKDTPTSFIWRMWEHLLYGDQPAGWEIVGTEEVLKKLKRNDFVNYWSTHYVSANTAVIVAGNFDEKETVEKIKKYFSSIRVAKTGNSPTVMEGQKKPMIGIGYKETDQTHVVIGFRGFPVSHKDIYALQVLSIITGGNWSSRMFETIREKLGLAYNVRTVEDSFSNRGYFVTYAGVDHSNAKKAIQTILNEYKKLRGKGVSQKELKLAKDYIKGTSLIGMEASDAVADFIGIEEIITGKPLTIDEVFGKIDKVTVNDINRVARFIFQPASLNMALLGPYKEKKEFEKILKF</sequence>
<dbReference type="Pfam" id="PF00675">
    <property type="entry name" value="Peptidase_M16"/>
    <property type="match status" value="1"/>
</dbReference>
<dbReference type="PANTHER" id="PTHR11851">
    <property type="entry name" value="METALLOPROTEASE"/>
    <property type="match status" value="1"/>
</dbReference>
<dbReference type="Proteomes" id="UP000177171">
    <property type="component" value="Unassembled WGS sequence"/>
</dbReference>
<evidence type="ECO:0000313" key="5">
    <source>
        <dbReference type="EMBL" id="OHA12907.1"/>
    </source>
</evidence>
<dbReference type="AlphaFoldDB" id="A0A1G2LMN8"/>